<organism evidence="2">
    <name type="scientific">marine metagenome</name>
    <dbReference type="NCBI Taxonomy" id="408172"/>
    <lineage>
        <taxon>unclassified sequences</taxon>
        <taxon>metagenomes</taxon>
        <taxon>ecological metagenomes</taxon>
    </lineage>
</organism>
<dbReference type="SUPFAM" id="SSF53223">
    <property type="entry name" value="Aminoacid dehydrogenase-like, N-terminal domain"/>
    <property type="match status" value="1"/>
</dbReference>
<protein>
    <recommendedName>
        <fullName evidence="1">Shikimate dehydrogenase substrate binding N-terminal domain-containing protein</fullName>
    </recommendedName>
</protein>
<dbReference type="Gene3D" id="3.40.50.10860">
    <property type="entry name" value="Leucine Dehydrogenase, chain A, domain 1"/>
    <property type="match status" value="1"/>
</dbReference>
<dbReference type="InterPro" id="IPR013708">
    <property type="entry name" value="Shikimate_DH-bd_N"/>
</dbReference>
<feature type="domain" description="Shikimate dehydrogenase substrate binding N-terminal" evidence="1">
    <location>
        <begin position="16"/>
        <end position="91"/>
    </location>
</feature>
<dbReference type="GO" id="GO:0004764">
    <property type="term" value="F:shikimate 3-dehydrogenase (NADP+) activity"/>
    <property type="evidence" value="ECO:0007669"/>
    <property type="project" value="InterPro"/>
</dbReference>
<accession>A0A382UE44</accession>
<dbReference type="GO" id="GO:0050661">
    <property type="term" value="F:NADP binding"/>
    <property type="evidence" value="ECO:0007669"/>
    <property type="project" value="TreeGrafter"/>
</dbReference>
<sequence length="93" mass="10337">MTDLFDFKNRKRCFAVVGHPVMHSKSPQIHEAFARQCNVSLSYEAIALDPIAFEQGVRNLQAGGMAGLNVTLPFKEAAFRLSDEVSERARIAN</sequence>
<dbReference type="InterPro" id="IPR046346">
    <property type="entry name" value="Aminoacid_DH-like_N_sf"/>
</dbReference>
<dbReference type="GO" id="GO:0009423">
    <property type="term" value="P:chorismate biosynthetic process"/>
    <property type="evidence" value="ECO:0007669"/>
    <property type="project" value="TreeGrafter"/>
</dbReference>
<dbReference type="InterPro" id="IPR022893">
    <property type="entry name" value="Shikimate_DH_fam"/>
</dbReference>
<dbReference type="EMBL" id="UINC01143288">
    <property type="protein sequence ID" value="SVD32125.1"/>
    <property type="molecule type" value="Genomic_DNA"/>
</dbReference>
<evidence type="ECO:0000259" key="1">
    <source>
        <dbReference type="Pfam" id="PF08501"/>
    </source>
</evidence>
<name>A0A382UE44_9ZZZZ</name>
<dbReference type="GO" id="GO:0019632">
    <property type="term" value="P:shikimate metabolic process"/>
    <property type="evidence" value="ECO:0007669"/>
    <property type="project" value="TreeGrafter"/>
</dbReference>
<dbReference type="AlphaFoldDB" id="A0A382UE44"/>
<dbReference type="GO" id="GO:0005829">
    <property type="term" value="C:cytosol"/>
    <property type="evidence" value="ECO:0007669"/>
    <property type="project" value="TreeGrafter"/>
</dbReference>
<dbReference type="Pfam" id="PF08501">
    <property type="entry name" value="Shikimate_dh_N"/>
    <property type="match status" value="1"/>
</dbReference>
<feature type="non-terminal residue" evidence="2">
    <location>
        <position position="93"/>
    </location>
</feature>
<reference evidence="2" key="1">
    <citation type="submission" date="2018-05" db="EMBL/GenBank/DDBJ databases">
        <authorList>
            <person name="Lanie J.A."/>
            <person name="Ng W.-L."/>
            <person name="Kazmierczak K.M."/>
            <person name="Andrzejewski T.M."/>
            <person name="Davidsen T.M."/>
            <person name="Wayne K.J."/>
            <person name="Tettelin H."/>
            <person name="Glass J.I."/>
            <person name="Rusch D."/>
            <person name="Podicherti R."/>
            <person name="Tsui H.-C.T."/>
            <person name="Winkler M.E."/>
        </authorList>
    </citation>
    <scope>NUCLEOTIDE SEQUENCE</scope>
</reference>
<dbReference type="PANTHER" id="PTHR21089:SF1">
    <property type="entry name" value="BIFUNCTIONAL 3-DEHYDROQUINATE DEHYDRATASE_SHIKIMATE DEHYDROGENASE, CHLOROPLASTIC"/>
    <property type="match status" value="1"/>
</dbReference>
<gene>
    <name evidence="2" type="ORF">METZ01_LOCUS384979</name>
</gene>
<dbReference type="PANTHER" id="PTHR21089">
    <property type="entry name" value="SHIKIMATE DEHYDROGENASE"/>
    <property type="match status" value="1"/>
</dbReference>
<proteinExistence type="predicted"/>
<evidence type="ECO:0000313" key="2">
    <source>
        <dbReference type="EMBL" id="SVD32125.1"/>
    </source>
</evidence>